<dbReference type="NCBIfam" id="TIGR02532">
    <property type="entry name" value="IV_pilin_GFxxxE"/>
    <property type="match status" value="1"/>
</dbReference>
<evidence type="ECO:0000259" key="2">
    <source>
        <dbReference type="Pfam" id="PF07596"/>
    </source>
</evidence>
<dbReference type="PANTHER" id="PTHR30093">
    <property type="entry name" value="GENERAL SECRETION PATHWAY PROTEIN G"/>
    <property type="match status" value="1"/>
</dbReference>
<evidence type="ECO:0000313" key="3">
    <source>
        <dbReference type="EMBL" id="MFA9480450.1"/>
    </source>
</evidence>
<feature type="domain" description="DUF1559" evidence="2">
    <location>
        <begin position="39"/>
        <end position="99"/>
    </location>
</feature>
<reference evidence="3 4" key="1">
    <citation type="submission" date="2024-08" db="EMBL/GenBank/DDBJ databases">
        <title>Whole-genome sequencing of halo(alkali)philic microorganisms from hypersaline lakes.</title>
        <authorList>
            <person name="Sorokin D.Y."/>
            <person name="Merkel A.Y."/>
            <person name="Messina E."/>
            <person name="Yakimov M."/>
        </authorList>
    </citation>
    <scope>NUCLEOTIDE SEQUENCE [LARGE SCALE GENOMIC DNA]</scope>
    <source>
        <strain evidence="3 4">AB-hyl4</strain>
    </source>
</reference>
<dbReference type="InterPro" id="IPR012902">
    <property type="entry name" value="N_methyl_site"/>
</dbReference>
<feature type="transmembrane region" description="Helical" evidence="1">
    <location>
        <begin position="12"/>
        <end position="38"/>
    </location>
</feature>
<keyword evidence="4" id="KW-1185">Reference proteome</keyword>
<proteinExistence type="predicted"/>
<dbReference type="InterPro" id="IPR011453">
    <property type="entry name" value="DUF1559"/>
</dbReference>
<dbReference type="Gene3D" id="3.30.700.10">
    <property type="entry name" value="Glycoprotein, Type 4 Pilin"/>
    <property type="match status" value="1"/>
</dbReference>
<dbReference type="Pfam" id="PF07596">
    <property type="entry name" value="SBP_bac_10"/>
    <property type="match status" value="1"/>
</dbReference>
<dbReference type="Proteomes" id="UP001575105">
    <property type="component" value="Unassembled WGS sequence"/>
</dbReference>
<protein>
    <submittedName>
        <fullName evidence="3">Type II secretion system protein</fullName>
    </submittedName>
</protein>
<keyword evidence="1" id="KW-0812">Transmembrane</keyword>
<name>A0ABV4UA10_9BACT</name>
<organism evidence="3 4">
    <name type="scientific">Natronomicrosphaera hydrolytica</name>
    <dbReference type="NCBI Taxonomy" id="3242702"/>
    <lineage>
        <taxon>Bacteria</taxon>
        <taxon>Pseudomonadati</taxon>
        <taxon>Planctomycetota</taxon>
        <taxon>Phycisphaerae</taxon>
        <taxon>Phycisphaerales</taxon>
        <taxon>Phycisphaeraceae</taxon>
        <taxon>Natronomicrosphaera</taxon>
    </lineage>
</organism>
<keyword evidence="1" id="KW-1133">Transmembrane helix</keyword>
<dbReference type="InterPro" id="IPR045584">
    <property type="entry name" value="Pilin-like"/>
</dbReference>
<dbReference type="Pfam" id="PF07963">
    <property type="entry name" value="N_methyl"/>
    <property type="match status" value="1"/>
</dbReference>
<comment type="caution">
    <text evidence="3">The sequence shown here is derived from an EMBL/GenBank/DDBJ whole genome shotgun (WGS) entry which is preliminary data.</text>
</comment>
<sequence length="262" mass="29109">MTLTDQSRIRSTAFTLIELLVVITIIALLVAILLPALARAREAAQATRCLSNQRQIGIALAGYQAESSGFFPPMFPGYHPDNPSSNNLSSDGFYDWSSTLMTLDHLTGKEVYICPSNGHIDRSRVILASTHHTIFKANSYGYNRLHIGTSARYLPPYHTADPNLSPPAREDQIRSPSSTITVADAWLLKPPENDPATNETIHYFMDRSTNSGRINETLHGGPQMLWADGHATRQSAEWLAEEVYNPIYDTEGGSPLLRRFPR</sequence>
<dbReference type="SUPFAM" id="SSF54523">
    <property type="entry name" value="Pili subunits"/>
    <property type="match status" value="1"/>
</dbReference>
<evidence type="ECO:0000313" key="4">
    <source>
        <dbReference type="Proteomes" id="UP001575105"/>
    </source>
</evidence>
<keyword evidence="1" id="KW-0472">Membrane</keyword>
<dbReference type="RefSeq" id="WP_425347371.1">
    <property type="nucleotide sequence ID" value="NZ_JBGUBD010000022.1"/>
</dbReference>
<gene>
    <name evidence="3" type="ORF">ACERK3_19455</name>
</gene>
<evidence type="ECO:0000256" key="1">
    <source>
        <dbReference type="SAM" id="Phobius"/>
    </source>
</evidence>
<dbReference type="PANTHER" id="PTHR30093:SF2">
    <property type="entry name" value="TYPE II SECRETION SYSTEM PROTEIN H"/>
    <property type="match status" value="1"/>
</dbReference>
<dbReference type="EMBL" id="JBGUBD010000022">
    <property type="protein sequence ID" value="MFA9480450.1"/>
    <property type="molecule type" value="Genomic_DNA"/>
</dbReference>
<accession>A0ABV4UA10</accession>